<name>A0A3S5GP56_MYXFU</name>
<keyword evidence="2" id="KW-0732">Signal</keyword>
<feature type="signal peptide" evidence="2">
    <location>
        <begin position="1"/>
        <end position="28"/>
    </location>
</feature>
<dbReference type="InterPro" id="IPR008160">
    <property type="entry name" value="Collagen"/>
</dbReference>
<gene>
    <name evidence="3" type="primary">orf8</name>
</gene>
<protein>
    <submittedName>
        <fullName evidence="3">Phage tail fiber protein</fullName>
    </submittedName>
</protein>
<dbReference type="AlphaFoldDB" id="A0A3S5GP56"/>
<dbReference type="Pfam" id="PF01391">
    <property type="entry name" value="Collagen"/>
    <property type="match status" value="1"/>
</dbReference>
<reference evidence="3" key="1">
    <citation type="submission" date="2018-03" db="EMBL/GenBank/DDBJ databases">
        <title>Statistical metabolomics uncovers the fulvuthiacenes as novel methoxymethacrylate secondary metabolites.</title>
        <authorList>
            <person name="Panter F."/>
            <person name="Krug D."/>
            <person name="Mueller R."/>
        </authorList>
    </citation>
    <scope>NUCLEOTIDE SEQUENCE</scope>
    <source>
        <strain evidence="3">SBMx132</strain>
    </source>
</reference>
<feature type="region of interest" description="Disordered" evidence="1">
    <location>
        <begin position="119"/>
        <end position="149"/>
    </location>
</feature>
<dbReference type="Gene3D" id="2.60.40.10">
    <property type="entry name" value="Immunoglobulins"/>
    <property type="match status" value="1"/>
</dbReference>
<evidence type="ECO:0000313" key="3">
    <source>
        <dbReference type="EMBL" id="AXM42961.1"/>
    </source>
</evidence>
<feature type="chain" id="PRO_5018641118" evidence="2">
    <location>
        <begin position="29"/>
        <end position="229"/>
    </location>
</feature>
<evidence type="ECO:0000256" key="2">
    <source>
        <dbReference type="SAM" id="SignalP"/>
    </source>
</evidence>
<dbReference type="SUPFAM" id="SSF81296">
    <property type="entry name" value="E set domains"/>
    <property type="match status" value="1"/>
</dbReference>
<dbReference type="InterPro" id="IPR013783">
    <property type="entry name" value="Ig-like_fold"/>
</dbReference>
<organism evidence="3">
    <name type="scientific">Myxococcus fulvus</name>
    <dbReference type="NCBI Taxonomy" id="33"/>
    <lineage>
        <taxon>Bacteria</taxon>
        <taxon>Pseudomonadati</taxon>
        <taxon>Myxococcota</taxon>
        <taxon>Myxococcia</taxon>
        <taxon>Myxococcales</taxon>
        <taxon>Cystobacterineae</taxon>
        <taxon>Myxococcaceae</taxon>
        <taxon>Myxococcus</taxon>
    </lineage>
</organism>
<proteinExistence type="predicted"/>
<evidence type="ECO:0000256" key="1">
    <source>
        <dbReference type="SAM" id="MobiDB-lite"/>
    </source>
</evidence>
<accession>A0A3S5GP56</accession>
<sequence length="229" mass="23473">MTTPFRLRRWAFLFGMVAFWGSTTSAHAAGPLLITSTEADPATSTLYVYGENFGTLKPSVRFANFPIQPAKILTNNDTTISFIVPYGLLSTPGTYLLSVSAGPAPEQASALAVTVGIQGPKGDKGDKGDTGLMGPQGPKGEKGNTGETGPIGPKAIVQCAVTSGPTTPAGTWTYAACPAGWYAMGGACSQSGAATGPVQTILHEGAYGCYLISTSNGSVSPQARCCNIQ</sequence>
<dbReference type="InterPro" id="IPR014756">
    <property type="entry name" value="Ig_E-set"/>
</dbReference>
<dbReference type="EMBL" id="MH069655">
    <property type="protein sequence ID" value="AXM42961.1"/>
    <property type="molecule type" value="Genomic_DNA"/>
</dbReference>